<evidence type="ECO:0008006" key="4">
    <source>
        <dbReference type="Google" id="ProtNLM"/>
    </source>
</evidence>
<reference evidence="2 3" key="1">
    <citation type="submission" date="2024-04" db="EMBL/GenBank/DDBJ databases">
        <title>Marinobacter sp. SBY-1.</title>
        <authorList>
            <person name="Pan C."/>
        </authorList>
    </citation>
    <scope>NUCLEOTIDE SEQUENCE [LARGE SCALE GENOMIC DNA]</scope>
    <source>
        <strain evidence="2 3">SBY-1</strain>
    </source>
</reference>
<name>A0ABZ3E617_9GAMM</name>
<protein>
    <recommendedName>
        <fullName evidence="4">Tip attachment protein J domain-containing protein</fullName>
    </recommendedName>
</protein>
<dbReference type="Proteomes" id="UP001445268">
    <property type="component" value="Chromosome"/>
</dbReference>
<keyword evidence="3" id="KW-1185">Reference proteome</keyword>
<feature type="compositionally biased region" description="Basic and acidic residues" evidence="1">
    <location>
        <begin position="151"/>
        <end position="175"/>
    </location>
</feature>
<evidence type="ECO:0000313" key="2">
    <source>
        <dbReference type="EMBL" id="XAF55136.1"/>
    </source>
</evidence>
<dbReference type="EMBL" id="CP152380">
    <property type="protein sequence ID" value="XAF55136.1"/>
    <property type="molecule type" value="Genomic_DNA"/>
</dbReference>
<accession>A0ABZ3E617</accession>
<proteinExistence type="predicted"/>
<organism evidence="2 3">
    <name type="scientific">Marinobacter alkaliphilus</name>
    <dbReference type="NCBI Taxonomy" id="254719"/>
    <lineage>
        <taxon>Bacteria</taxon>
        <taxon>Pseudomonadati</taxon>
        <taxon>Pseudomonadota</taxon>
        <taxon>Gammaproteobacteria</taxon>
        <taxon>Pseudomonadales</taxon>
        <taxon>Marinobacteraceae</taxon>
        <taxon>Marinobacter</taxon>
    </lineage>
</organism>
<dbReference type="RefSeq" id="WP_342632153.1">
    <property type="nucleotide sequence ID" value="NZ_CP152380.1"/>
</dbReference>
<evidence type="ECO:0000256" key="1">
    <source>
        <dbReference type="SAM" id="MobiDB-lite"/>
    </source>
</evidence>
<gene>
    <name evidence="2" type="ORF">AAGT77_06195</name>
</gene>
<feature type="region of interest" description="Disordered" evidence="1">
    <location>
        <begin position="134"/>
        <end position="183"/>
    </location>
</feature>
<sequence>MTYAPETDPLAVVLDLGSQYSPPTDPLALDFDLAESGSGSIYRKPPLAVSVGYLSAQASVRASDTRRQGHELAKPMDGIGRHHRTDQAHSLPLPTYGAGWTFVPAKDNQPTPYSALNGIPLDLRGEQALWRKVPTRDDPEGYGTQAWDIQAPKDERADHGFNDPADHNQTDRHPASDSILNWQAPPPEEVDLIQSDTLNLQVSPYQPPGARVVDFELVPATIAVEVKPPTRSVDAQPNLPAWSLKQALDGRTIHPWDRKPRIGTEIEFPSANEPDAPAGDPPPEPEIKRTYIVMNASSLIEVTTGTPLEFRDLSIELDIDSFAWTMSCTILNRASMDQIRPTAQGPAEVIATINGYQWRFVVERYSLNRKFAREAYTVKGVSRPQLLAAPYAPKRTGRITSQTTVTQAMTEQLQYTGFTISRQQGLTDYIIPAGAWGWDNKTAIEVIAELAAAQGAVVVPDREDDVLHVKHRYKLAGPWAYASLPIESVDAIIADTMTTSYASQWEPQPEYNAVFVSGITDGVAIDVVRQGTAGDKPAPDIFDDLNVEAYQCRERGMTAIAAGGNQEIVTIETVLPTSGSPGLIEPAMLVEVRDTIEPANTWRGNALSVSISVGQPGTGRVTQTVKIERHHY</sequence>
<evidence type="ECO:0000313" key="3">
    <source>
        <dbReference type="Proteomes" id="UP001445268"/>
    </source>
</evidence>